<keyword evidence="5" id="KW-1185">Reference proteome</keyword>
<organism evidence="4 5">
    <name type="scientific">Erythranthe guttata</name>
    <name type="common">Yellow monkey flower</name>
    <name type="synonym">Mimulus guttatus</name>
    <dbReference type="NCBI Taxonomy" id="4155"/>
    <lineage>
        <taxon>Eukaryota</taxon>
        <taxon>Viridiplantae</taxon>
        <taxon>Streptophyta</taxon>
        <taxon>Embryophyta</taxon>
        <taxon>Tracheophyta</taxon>
        <taxon>Spermatophyta</taxon>
        <taxon>Magnoliopsida</taxon>
        <taxon>eudicotyledons</taxon>
        <taxon>Gunneridae</taxon>
        <taxon>Pentapetalae</taxon>
        <taxon>asterids</taxon>
        <taxon>lamiids</taxon>
        <taxon>Lamiales</taxon>
        <taxon>Phrymaceae</taxon>
        <taxon>Erythranthe</taxon>
    </lineage>
</organism>
<gene>
    <name evidence="4" type="ORF">MIMGU_mgv1a002774mg</name>
</gene>
<dbReference type="Proteomes" id="UP000030748">
    <property type="component" value="Unassembled WGS sequence"/>
</dbReference>
<feature type="domain" description="DUF3741" evidence="3">
    <location>
        <begin position="141"/>
        <end position="163"/>
    </location>
</feature>
<reference evidence="4 5" key="1">
    <citation type="journal article" date="2013" name="Proc. Natl. Acad. Sci. U.S.A.">
        <title>Fine-scale variation in meiotic recombination in Mimulus inferred from population shotgun sequencing.</title>
        <authorList>
            <person name="Hellsten U."/>
            <person name="Wright K.M."/>
            <person name="Jenkins J."/>
            <person name="Shu S."/>
            <person name="Yuan Y."/>
            <person name="Wessler S.R."/>
            <person name="Schmutz J."/>
            <person name="Willis J.H."/>
            <person name="Rokhsar D.S."/>
        </authorList>
    </citation>
    <scope>NUCLEOTIDE SEQUENCE [LARGE SCALE GENOMIC DNA]</scope>
    <source>
        <strain evidence="5">cv. DUN x IM62</strain>
    </source>
</reference>
<feature type="region of interest" description="Disordered" evidence="1">
    <location>
        <begin position="15"/>
        <end position="45"/>
    </location>
</feature>
<dbReference type="AlphaFoldDB" id="A0A022PZ67"/>
<evidence type="ECO:0000313" key="4">
    <source>
        <dbReference type="EMBL" id="EYU19505.1"/>
    </source>
</evidence>
<dbReference type="PANTHER" id="PTHR37751">
    <property type="entry name" value="LOW PROTEIN: M-PHASE INDUCER PHOSPHATASE-LIKE PROTEIN"/>
    <property type="match status" value="1"/>
</dbReference>
<dbReference type="STRING" id="4155.A0A022PZ67"/>
<protein>
    <recommendedName>
        <fullName evidence="6">DUF4378 domain-containing protein</fullName>
    </recommendedName>
</protein>
<proteinExistence type="predicted"/>
<sequence length="639" mass="70460">MGRDWLYWVVGGGAVRPSSARRSTSSSSSSRRLSSKTRDSDGGGSTSAGCMCAVFHLFDLNHHHPFSFHHSNHFFQEESITSKGVEAPRNSLEKELEPAAIKEEKEDNLTPPVGIQIKTRISNVASKSRTEDTISTGYCSSDSPSAKTPSLVARLMGLDLLPDHPTSSSPSLIIPKQTKQHQHTNVVGSRNNKRCFSDDDISVGARSLPETPHHQISSARRSDSEYHYIHKENTGSRPGHYAKQIVKQVKENVGRRIGLHDITNRDETSIVRRRDQNLVLLKPTKNIRVGFSDVKKKKHIPKTTSSSSPEEVILSSMKLKKNIQSVVHEHKRVQQIKYGKKVNMMEGKKKKKKDPLLMSNEKLNISGPTLLPVKKDPSPPATKLPQKQVSDALSSKRNTQLSSNTSRSYNKLQPHFIISTPSGHAPPDKSNGCATTVSAAAAAAEYTTYVQKILKRTGIHDNFTPLALGKWHTPAHPLDPSIYYYLELFHPSSAAAGGGGGVLSRRCNRKLIFQLVDEILAGILRPHLDFKPWVGSPAEEQPCLIDEICKRIASFPAANCLVLEDVDSLVGGDLCNKWRINDDGFFEEEGERLVCEIEGEIVESLVREAVVEMVGGGTVTETETGEEPIMSRGGLFLIT</sequence>
<dbReference type="eggNOG" id="ENOG502RST5">
    <property type="taxonomic scope" value="Eukaryota"/>
</dbReference>
<feature type="region of interest" description="Disordered" evidence="1">
    <location>
        <begin position="345"/>
        <end position="407"/>
    </location>
</feature>
<dbReference type="InterPro" id="IPR025486">
    <property type="entry name" value="DUF4378"/>
</dbReference>
<evidence type="ECO:0008006" key="6">
    <source>
        <dbReference type="Google" id="ProtNLM"/>
    </source>
</evidence>
<feature type="compositionally biased region" description="Polar residues" evidence="1">
    <location>
        <begin position="385"/>
        <end position="407"/>
    </location>
</feature>
<dbReference type="InterPro" id="IPR032795">
    <property type="entry name" value="DUF3741-assoc"/>
</dbReference>
<evidence type="ECO:0000313" key="5">
    <source>
        <dbReference type="Proteomes" id="UP000030748"/>
    </source>
</evidence>
<dbReference type="PANTHER" id="PTHR37751:SF1">
    <property type="entry name" value="LOW PROTEIN: M-PHASE INDUCER PHOSPHATASE-LIKE PROTEIN"/>
    <property type="match status" value="1"/>
</dbReference>
<dbReference type="Pfam" id="PF14309">
    <property type="entry name" value="DUF4378"/>
    <property type="match status" value="1"/>
</dbReference>
<evidence type="ECO:0000259" key="2">
    <source>
        <dbReference type="Pfam" id="PF14309"/>
    </source>
</evidence>
<name>A0A022PZ67_ERYGU</name>
<feature type="domain" description="DUF4378" evidence="2">
    <location>
        <begin position="448"/>
        <end position="608"/>
    </location>
</feature>
<evidence type="ECO:0000256" key="1">
    <source>
        <dbReference type="SAM" id="MobiDB-lite"/>
    </source>
</evidence>
<feature type="compositionally biased region" description="Low complexity" evidence="1">
    <location>
        <begin position="16"/>
        <end position="32"/>
    </location>
</feature>
<dbReference type="Pfam" id="PF14383">
    <property type="entry name" value="VARLMGL"/>
    <property type="match status" value="1"/>
</dbReference>
<evidence type="ECO:0000259" key="3">
    <source>
        <dbReference type="Pfam" id="PF14383"/>
    </source>
</evidence>
<feature type="region of interest" description="Disordered" evidence="1">
    <location>
        <begin position="166"/>
        <end position="226"/>
    </location>
</feature>
<accession>A0A022PZ67</accession>
<dbReference type="EMBL" id="KI632289">
    <property type="protein sequence ID" value="EYU19505.1"/>
    <property type="molecule type" value="Genomic_DNA"/>
</dbReference>